<dbReference type="PANTHER" id="PTHR31676">
    <property type="entry name" value="T31J12.3 PROTEIN-RELATED"/>
    <property type="match status" value="1"/>
</dbReference>
<dbReference type="AlphaFoldDB" id="O04301"/>
<organism evidence="2">
    <name type="scientific">Silene latifolia</name>
    <name type="common">White campion</name>
    <name type="synonym">Bladder campion</name>
    <dbReference type="NCBI Taxonomy" id="37657"/>
    <lineage>
        <taxon>Eukaryota</taxon>
        <taxon>Viridiplantae</taxon>
        <taxon>Streptophyta</taxon>
        <taxon>Embryophyta</taxon>
        <taxon>Tracheophyta</taxon>
        <taxon>Spermatophyta</taxon>
        <taxon>Magnoliopsida</taxon>
        <taxon>eudicotyledons</taxon>
        <taxon>Gunneridae</taxon>
        <taxon>Pentapetalae</taxon>
        <taxon>Caryophyllales</taxon>
        <taxon>Caryophyllaceae</taxon>
        <taxon>Sileneae</taxon>
        <taxon>Silene</taxon>
        <taxon>Silene subgen. Behenantha</taxon>
        <taxon>Silene sect. Melandrium</taxon>
    </lineage>
</organism>
<dbReference type="Pfam" id="PF04398">
    <property type="entry name" value="DUF538"/>
    <property type="match status" value="1"/>
</dbReference>
<evidence type="ECO:0000313" key="2">
    <source>
        <dbReference type="EMBL" id="CAA72993.1"/>
    </source>
</evidence>
<name>O04301_SILLA</name>
<dbReference type="PANTHER" id="PTHR31676:SF76">
    <property type="entry name" value="OS05G0362300 PROTEIN"/>
    <property type="match status" value="1"/>
</dbReference>
<dbReference type="EMBL" id="Y12324">
    <property type="protein sequence ID" value="CAA72993.1"/>
    <property type="molecule type" value="mRNA"/>
</dbReference>
<dbReference type="Gene3D" id="2.30.240.10">
    <property type="entry name" value="At5g01610-like"/>
    <property type="match status" value="1"/>
</dbReference>
<evidence type="ECO:0000256" key="1">
    <source>
        <dbReference type="SAM" id="SignalP"/>
    </source>
</evidence>
<accession>O04301</accession>
<feature type="signal peptide" evidence="1">
    <location>
        <begin position="1"/>
        <end position="30"/>
    </location>
</feature>
<reference evidence="2" key="1">
    <citation type="submission" date="1997-03" db="EMBL/GenBank/DDBJ databases">
        <authorList>
            <person name="Robertson S."/>
        </authorList>
    </citation>
    <scope>NUCLEOTIDE SEQUENCE</scope>
    <source>
        <tissue evidence="2">Flower</tissue>
    </source>
</reference>
<dbReference type="SUPFAM" id="SSF141562">
    <property type="entry name" value="At5g01610-like"/>
    <property type="match status" value="1"/>
</dbReference>
<sequence>MSPKKVSDQSFLFVLLLSLTLSSSFSFSSAEYDSVYDLLKAYSLPKGIIPKGVAKNDFTFDPTSGKLEINFSFLEPNHACTVTRTQYILSYIPVYNRVELEPTISATVKQQGLVDIKGITATVKIAGVPVIYNVQIVKLEVSNDGKTLRFVSSIPYVQSPEFPITEEFDVPQTCEGDLTVSPINMMPLLGGIMVNQNQGDNADNPLFLYKGAFLRRA</sequence>
<proteinExistence type="evidence at transcript level"/>
<gene>
    <name evidence="2" type="primary">men-9a</name>
</gene>
<reference evidence="2" key="2">
    <citation type="journal article" name="Plant J.">
        <title>Expression dynamics of the men-9 genes delimit the third whorl in dioecious Silene latifolia flowers.</title>
        <authorList>
            <person name="Robertson S.E."/>
            <person name="Scutt C.P."/>
            <person name="Li Y."/>
            <person name="Willis M.E."/>
            <person name="Gilmartin P.M."/>
        </authorList>
    </citation>
    <scope>NUCLEOTIDE SEQUENCE</scope>
    <source>
        <tissue evidence="2">Flower</tissue>
    </source>
</reference>
<dbReference type="InterPro" id="IPR007493">
    <property type="entry name" value="DUF538"/>
</dbReference>
<keyword evidence="1" id="KW-0732">Signal</keyword>
<dbReference type="InterPro" id="IPR036758">
    <property type="entry name" value="At5g01610-like"/>
</dbReference>
<protein>
    <submittedName>
        <fullName evidence="2">Men-9a protein</fullName>
    </submittedName>
</protein>
<feature type="chain" id="PRO_5004156867" evidence="1">
    <location>
        <begin position="31"/>
        <end position="217"/>
    </location>
</feature>